<protein>
    <submittedName>
        <fullName evidence="3">Activator of Hsp90 ATPase homolog 1-like protein</fullName>
    </submittedName>
</protein>
<proteinExistence type="inferred from homology"/>
<dbReference type="Pfam" id="PF08327">
    <property type="entry name" value="AHSA1"/>
    <property type="match status" value="1"/>
</dbReference>
<feature type="domain" description="Activator of Hsp90 ATPase homologue 1/2-like C-terminal" evidence="2">
    <location>
        <begin position="17"/>
        <end position="128"/>
    </location>
</feature>
<dbReference type="EMBL" id="FQUU01000011">
    <property type="protein sequence ID" value="SHF45611.1"/>
    <property type="molecule type" value="Genomic_DNA"/>
</dbReference>
<dbReference type="STRING" id="1121884.SAMN02745131_02665"/>
<dbReference type="Gene3D" id="3.30.530.20">
    <property type="match status" value="2"/>
</dbReference>
<gene>
    <name evidence="3" type="ORF">SAMN02745131_02665</name>
</gene>
<accession>A0A1M5BTF9</accession>
<comment type="similarity">
    <text evidence="1">Belongs to the AHA1 family.</text>
</comment>
<evidence type="ECO:0000259" key="2">
    <source>
        <dbReference type="Pfam" id="PF08327"/>
    </source>
</evidence>
<dbReference type="RefSeq" id="WP_072835834.1">
    <property type="nucleotide sequence ID" value="NZ_FQUU01000011.1"/>
</dbReference>
<keyword evidence="4" id="KW-1185">Reference proteome</keyword>
<dbReference type="InterPro" id="IPR013538">
    <property type="entry name" value="ASHA1/2-like_C"/>
</dbReference>
<evidence type="ECO:0000313" key="4">
    <source>
        <dbReference type="Proteomes" id="UP000184048"/>
    </source>
</evidence>
<name>A0A1M5BTF9_9BACT</name>
<evidence type="ECO:0000313" key="3">
    <source>
        <dbReference type="EMBL" id="SHF45611.1"/>
    </source>
</evidence>
<evidence type="ECO:0000256" key="1">
    <source>
        <dbReference type="ARBA" id="ARBA00006817"/>
    </source>
</evidence>
<dbReference type="CDD" id="cd07814">
    <property type="entry name" value="SRPBCC_CalC_Aha1-like"/>
    <property type="match status" value="1"/>
</dbReference>
<dbReference type="InterPro" id="IPR023393">
    <property type="entry name" value="START-like_dom_sf"/>
</dbReference>
<dbReference type="AlphaFoldDB" id="A0A1M5BTF9"/>
<dbReference type="Proteomes" id="UP000184048">
    <property type="component" value="Unassembled WGS sequence"/>
</dbReference>
<sequence length="300" mass="34655">MENRDYAITVEVAKSSQEVFDAISDVTNWWSKDFEGNSTKLNDEFTINHPNAHYSKQRLIEVVPNKKVVWLVIDSNLNWIKSNKQEWTNTKMIFEVNPKDDKTELRFTHEGLTPDKECCAMCVKGWDLVVGNWLLHLISTGKPSIDMAKAAEIRNQAAKANASFHSSISANISAKEAFEGICKVNEWWGNIEGETGKLNDEFIYRPNDTWVKFKITECNDRKIIWHVTDCYLHFQTNKTEWTDTEVIFEIEEKGHSSRINFKHLGLIPEVECYENCIKGWTHYFQGSLLQLLTTGKGQLK</sequence>
<dbReference type="SUPFAM" id="SSF55961">
    <property type="entry name" value="Bet v1-like"/>
    <property type="match status" value="2"/>
</dbReference>
<organism evidence="3 4">
    <name type="scientific">Flavisolibacter ginsengisoli DSM 18119</name>
    <dbReference type="NCBI Taxonomy" id="1121884"/>
    <lineage>
        <taxon>Bacteria</taxon>
        <taxon>Pseudomonadati</taxon>
        <taxon>Bacteroidota</taxon>
        <taxon>Chitinophagia</taxon>
        <taxon>Chitinophagales</taxon>
        <taxon>Chitinophagaceae</taxon>
        <taxon>Flavisolibacter</taxon>
    </lineage>
</organism>
<reference evidence="3 4" key="1">
    <citation type="submission" date="2016-11" db="EMBL/GenBank/DDBJ databases">
        <authorList>
            <person name="Jaros S."/>
            <person name="Januszkiewicz K."/>
            <person name="Wedrychowicz H."/>
        </authorList>
    </citation>
    <scope>NUCLEOTIDE SEQUENCE [LARGE SCALE GENOMIC DNA]</scope>
    <source>
        <strain evidence="3 4">DSM 18119</strain>
    </source>
</reference>
<dbReference type="OrthoDB" id="287565at2"/>